<proteinExistence type="predicted"/>
<accession>A0AAW3ZSH9</accession>
<dbReference type="Proteomes" id="UP000613768">
    <property type="component" value="Unassembled WGS sequence"/>
</dbReference>
<dbReference type="RefSeq" id="WP_192031237.1">
    <property type="nucleotide sequence ID" value="NZ_JACYTR010000066.1"/>
</dbReference>
<feature type="compositionally biased region" description="Polar residues" evidence="1">
    <location>
        <begin position="88"/>
        <end position="110"/>
    </location>
</feature>
<keyword evidence="2" id="KW-1133">Transmembrane helix</keyword>
<feature type="compositionally biased region" description="Pro residues" evidence="1">
    <location>
        <begin position="223"/>
        <end position="240"/>
    </location>
</feature>
<name>A0AAW3ZSH9_9GAMM</name>
<feature type="region of interest" description="Disordered" evidence="1">
    <location>
        <begin position="221"/>
        <end position="240"/>
    </location>
</feature>
<keyword evidence="2" id="KW-0472">Membrane</keyword>
<gene>
    <name evidence="3" type="ORF">IFO71_18880</name>
</gene>
<protein>
    <submittedName>
        <fullName evidence="3">Uncharacterized protein</fullName>
    </submittedName>
</protein>
<evidence type="ECO:0000313" key="3">
    <source>
        <dbReference type="EMBL" id="MBD8527815.1"/>
    </source>
</evidence>
<dbReference type="AlphaFoldDB" id="A0AAW3ZSH9"/>
<organism evidence="3 4">
    <name type="scientific">Pseudomarimonas arenosa</name>
    <dbReference type="NCBI Taxonomy" id="2774145"/>
    <lineage>
        <taxon>Bacteria</taxon>
        <taxon>Pseudomonadati</taxon>
        <taxon>Pseudomonadota</taxon>
        <taxon>Gammaproteobacteria</taxon>
        <taxon>Lysobacterales</taxon>
        <taxon>Lysobacteraceae</taxon>
        <taxon>Pseudomarimonas</taxon>
    </lineage>
</organism>
<evidence type="ECO:0000313" key="4">
    <source>
        <dbReference type="Proteomes" id="UP000613768"/>
    </source>
</evidence>
<feature type="transmembrane region" description="Helical" evidence="2">
    <location>
        <begin position="29"/>
        <end position="49"/>
    </location>
</feature>
<sequence>MNNRTRQQLAPSTCVDGVRVQQQPEHLRWLLFALASVLLLVAAVAWVTIKVGAGKSAGAVASVVSSAPPAPRQSTPVENSPVEIRPVSSRSALTPNLQRQQAPVSATPNSLFDDAPSGDPDDIASYVSPQDPEPTMAELIDALHAVGEFGGIAAFNPPGTSPPLQGLAVPEDYVLPEGYVRHHQVTDEGELLEPILMFSPDHEFFDQRGDPLLIPEDRVVPPELAPPDLPIRPIEVPPPP</sequence>
<keyword evidence="2" id="KW-0812">Transmembrane</keyword>
<evidence type="ECO:0000256" key="2">
    <source>
        <dbReference type="SAM" id="Phobius"/>
    </source>
</evidence>
<evidence type="ECO:0000256" key="1">
    <source>
        <dbReference type="SAM" id="MobiDB-lite"/>
    </source>
</evidence>
<dbReference type="EMBL" id="JACYTR010000066">
    <property type="protein sequence ID" value="MBD8527815.1"/>
    <property type="molecule type" value="Genomic_DNA"/>
</dbReference>
<feature type="region of interest" description="Disordered" evidence="1">
    <location>
        <begin position="65"/>
        <end position="132"/>
    </location>
</feature>
<comment type="caution">
    <text evidence="3">The sequence shown here is derived from an EMBL/GenBank/DDBJ whole genome shotgun (WGS) entry which is preliminary data.</text>
</comment>
<reference evidence="3 4" key="1">
    <citation type="submission" date="2020-09" db="EMBL/GenBank/DDBJ databases">
        <title>Pseudoxanthomonas sp. CAU 1598 isolated from sand of Yaerae Beach.</title>
        <authorList>
            <person name="Kim W."/>
        </authorList>
    </citation>
    <scope>NUCLEOTIDE SEQUENCE [LARGE SCALE GENOMIC DNA]</scope>
    <source>
        <strain evidence="3 4">CAU 1598</strain>
    </source>
</reference>
<keyword evidence="4" id="KW-1185">Reference proteome</keyword>